<dbReference type="SMART" id="SM01387">
    <property type="entry name" value="Ribosomal_S15"/>
    <property type="match status" value="1"/>
</dbReference>
<keyword evidence="8" id="KW-1185">Reference proteome</keyword>
<feature type="compositionally biased region" description="Acidic residues" evidence="5">
    <location>
        <begin position="50"/>
        <end position="70"/>
    </location>
</feature>
<dbReference type="Proteomes" id="UP001153069">
    <property type="component" value="Unassembled WGS sequence"/>
</dbReference>
<evidence type="ECO:0000256" key="6">
    <source>
        <dbReference type="SAM" id="SignalP"/>
    </source>
</evidence>
<dbReference type="OrthoDB" id="441444at2759"/>
<dbReference type="HAMAP" id="MF_01343_B">
    <property type="entry name" value="Ribosomal_uS15_B"/>
    <property type="match status" value="1"/>
</dbReference>
<dbReference type="PANTHER" id="PTHR23321">
    <property type="entry name" value="RIBOSOMAL PROTEIN S15, BACTERIAL AND ORGANELLAR"/>
    <property type="match status" value="1"/>
</dbReference>
<dbReference type="PROSITE" id="PS00362">
    <property type="entry name" value="RIBOSOMAL_S15"/>
    <property type="match status" value="1"/>
</dbReference>
<evidence type="ECO:0000256" key="4">
    <source>
        <dbReference type="RuleBase" id="RU003919"/>
    </source>
</evidence>
<dbReference type="GO" id="GO:0005840">
    <property type="term" value="C:ribosome"/>
    <property type="evidence" value="ECO:0007669"/>
    <property type="project" value="UniProtKB-KW"/>
</dbReference>
<dbReference type="InterPro" id="IPR009068">
    <property type="entry name" value="uS15_NS1_RNA-bd_sf"/>
</dbReference>
<dbReference type="InterPro" id="IPR000589">
    <property type="entry name" value="Ribosomal_uS15"/>
</dbReference>
<dbReference type="AlphaFoldDB" id="A0A9N8D9I5"/>
<evidence type="ECO:0000256" key="5">
    <source>
        <dbReference type="SAM" id="MobiDB-lite"/>
    </source>
</evidence>
<reference evidence="7" key="1">
    <citation type="submission" date="2020-06" db="EMBL/GenBank/DDBJ databases">
        <authorList>
            <consortium name="Plant Systems Biology data submission"/>
        </authorList>
    </citation>
    <scope>NUCLEOTIDE SEQUENCE</scope>
    <source>
        <strain evidence="7">D6</strain>
    </source>
</reference>
<comment type="caution">
    <text evidence="7">The sequence shown here is derived from an EMBL/GenBank/DDBJ whole genome shotgun (WGS) entry which is preliminary data.</text>
</comment>
<dbReference type="EMBL" id="CAICTM010000048">
    <property type="protein sequence ID" value="CAB9498888.1"/>
    <property type="molecule type" value="Genomic_DNA"/>
</dbReference>
<evidence type="ECO:0000256" key="2">
    <source>
        <dbReference type="ARBA" id="ARBA00022980"/>
    </source>
</evidence>
<dbReference type="GO" id="GO:0006412">
    <property type="term" value="P:translation"/>
    <property type="evidence" value="ECO:0007669"/>
    <property type="project" value="InterPro"/>
</dbReference>
<dbReference type="GO" id="GO:0003735">
    <property type="term" value="F:structural constituent of ribosome"/>
    <property type="evidence" value="ECO:0007669"/>
    <property type="project" value="InterPro"/>
</dbReference>
<feature type="region of interest" description="Disordered" evidence="5">
    <location>
        <begin position="47"/>
        <end position="70"/>
    </location>
</feature>
<organism evidence="7 8">
    <name type="scientific">Seminavis robusta</name>
    <dbReference type="NCBI Taxonomy" id="568900"/>
    <lineage>
        <taxon>Eukaryota</taxon>
        <taxon>Sar</taxon>
        <taxon>Stramenopiles</taxon>
        <taxon>Ochrophyta</taxon>
        <taxon>Bacillariophyta</taxon>
        <taxon>Bacillariophyceae</taxon>
        <taxon>Bacillariophycidae</taxon>
        <taxon>Naviculales</taxon>
        <taxon>Naviculaceae</taxon>
        <taxon>Seminavis</taxon>
    </lineage>
</organism>
<keyword evidence="2 4" id="KW-0689">Ribosomal protein</keyword>
<proteinExistence type="inferred from homology"/>
<sequence>MNLTRQALLVVCALAGATAFSPASYGASPSQMDRIAKEHARFSPVPIGMVDDDDDILNGADEDIDSPPEEDYLVTAGELETEDDDVGLEDDGEPPAWYTSQQRMEELRIKHRRHDKDTGSPEFQVAGMTERIAYLTKHLKQHPKDFSTRRGLVALVNKRRRLLNYLAREDESRYVEVVASLGIRHKAPGRVPDRADVYSRFPGQKAVKKHLQKK</sequence>
<comment type="similarity">
    <text evidence="1 4">Belongs to the universal ribosomal protein uS15 family.</text>
</comment>
<dbReference type="Gene3D" id="6.10.250.3130">
    <property type="match status" value="1"/>
</dbReference>
<keyword evidence="6" id="KW-0732">Signal</keyword>
<dbReference type="Pfam" id="PF00312">
    <property type="entry name" value="Ribosomal_S15"/>
    <property type="match status" value="1"/>
</dbReference>
<name>A0A9N8D9I5_9STRA</name>
<protein>
    <submittedName>
        <fullName evidence="7">Protein S15</fullName>
    </submittedName>
</protein>
<gene>
    <name evidence="7" type="ORF">SEMRO_48_G028080.1</name>
</gene>
<dbReference type="GO" id="GO:0005737">
    <property type="term" value="C:cytoplasm"/>
    <property type="evidence" value="ECO:0007669"/>
    <property type="project" value="UniProtKB-ARBA"/>
</dbReference>
<feature type="signal peptide" evidence="6">
    <location>
        <begin position="1"/>
        <end position="19"/>
    </location>
</feature>
<evidence type="ECO:0000313" key="7">
    <source>
        <dbReference type="EMBL" id="CAB9498888.1"/>
    </source>
</evidence>
<evidence type="ECO:0000256" key="3">
    <source>
        <dbReference type="ARBA" id="ARBA00023274"/>
    </source>
</evidence>
<dbReference type="PANTHER" id="PTHR23321:SF26">
    <property type="entry name" value="SMALL RIBOSOMAL SUBUNIT PROTEIN US15M"/>
    <property type="match status" value="1"/>
</dbReference>
<evidence type="ECO:0000256" key="1">
    <source>
        <dbReference type="ARBA" id="ARBA00008434"/>
    </source>
</evidence>
<dbReference type="GO" id="GO:1990904">
    <property type="term" value="C:ribonucleoprotein complex"/>
    <property type="evidence" value="ECO:0007669"/>
    <property type="project" value="UniProtKB-KW"/>
</dbReference>
<feature type="chain" id="PRO_5040460814" evidence="6">
    <location>
        <begin position="20"/>
        <end position="214"/>
    </location>
</feature>
<dbReference type="NCBIfam" id="TIGR00952">
    <property type="entry name" value="S15_bact"/>
    <property type="match status" value="1"/>
</dbReference>
<accession>A0A9N8D9I5</accession>
<evidence type="ECO:0000313" key="8">
    <source>
        <dbReference type="Proteomes" id="UP001153069"/>
    </source>
</evidence>
<dbReference type="Gene3D" id="1.10.287.10">
    <property type="entry name" value="S15/NS1, RNA-binding"/>
    <property type="match status" value="1"/>
</dbReference>
<dbReference type="SUPFAM" id="SSF47060">
    <property type="entry name" value="S15/NS1 RNA-binding domain"/>
    <property type="match status" value="1"/>
</dbReference>
<dbReference type="InterPro" id="IPR005290">
    <property type="entry name" value="Ribosomal_uS15_bac-type"/>
</dbReference>
<keyword evidence="3 4" id="KW-0687">Ribonucleoprotein</keyword>
<dbReference type="CDD" id="cd00353">
    <property type="entry name" value="Ribosomal_S15p_S13e"/>
    <property type="match status" value="1"/>
</dbReference>